<dbReference type="Gene3D" id="3.40.50.1820">
    <property type="entry name" value="alpha/beta hydrolase"/>
    <property type="match status" value="1"/>
</dbReference>
<keyword evidence="2" id="KW-0378">Hydrolase</keyword>
<keyword evidence="3" id="KW-1185">Reference proteome</keyword>
<dbReference type="Proteomes" id="UP001081283">
    <property type="component" value="Unassembled WGS sequence"/>
</dbReference>
<dbReference type="InterPro" id="IPR050266">
    <property type="entry name" value="AB_hydrolase_sf"/>
</dbReference>
<gene>
    <name evidence="2" type="ORF">OEG82_21375</name>
</gene>
<organism evidence="2 3">
    <name type="scientific">Hoeflea ulvae</name>
    <dbReference type="NCBI Taxonomy" id="2983764"/>
    <lineage>
        <taxon>Bacteria</taxon>
        <taxon>Pseudomonadati</taxon>
        <taxon>Pseudomonadota</taxon>
        <taxon>Alphaproteobacteria</taxon>
        <taxon>Hyphomicrobiales</taxon>
        <taxon>Rhizobiaceae</taxon>
        <taxon>Hoeflea</taxon>
    </lineage>
</organism>
<dbReference type="SUPFAM" id="SSF53474">
    <property type="entry name" value="alpha/beta-Hydrolases"/>
    <property type="match status" value="1"/>
</dbReference>
<accession>A0ABT3YL18</accession>
<dbReference type="PANTHER" id="PTHR43798">
    <property type="entry name" value="MONOACYLGLYCEROL LIPASE"/>
    <property type="match status" value="1"/>
</dbReference>
<proteinExistence type="predicted"/>
<name>A0ABT3YL18_9HYPH</name>
<sequence>MIYILAALFLLIAGLAIWTRMKAREIEALYPPVGEMIDVGGYRLHAVHIPRPDTADLPPLVFIHGASGNLLDQMIPFRPQLEGRAEMLFIDRPGHGWSERGDAANDTPDGQAAAIVQAMQAKGISKAVIIGHSFGGAIAASLALGHPEAVAGLVFLAPATHPWPGGIAWYYGLTSTPLIGKLFANVLALPAGLTRLESGSACVFAPNPTPAGYISETAPALVLRPRAFRYNAIDVSNLKPYVTRIAPRYTEITAPTVIVTGDSDAIVLAHIHSEGLARDIEGAELVWVRNLGHKPDHVTTTLAVAAIEKVSGLEVDLQQAAARAETALANDHASCPGEVSSAG</sequence>
<evidence type="ECO:0000259" key="1">
    <source>
        <dbReference type="Pfam" id="PF00561"/>
    </source>
</evidence>
<comment type="caution">
    <text evidence="2">The sequence shown here is derived from an EMBL/GenBank/DDBJ whole genome shotgun (WGS) entry which is preliminary data.</text>
</comment>
<feature type="domain" description="AB hydrolase-1" evidence="1">
    <location>
        <begin position="58"/>
        <end position="293"/>
    </location>
</feature>
<dbReference type="EMBL" id="JAOVZQ010000001">
    <property type="protein sequence ID" value="MCY0096543.1"/>
    <property type="molecule type" value="Genomic_DNA"/>
</dbReference>
<dbReference type="Pfam" id="PF00561">
    <property type="entry name" value="Abhydrolase_1"/>
    <property type="match status" value="1"/>
</dbReference>
<dbReference type="InterPro" id="IPR029058">
    <property type="entry name" value="AB_hydrolase_fold"/>
</dbReference>
<dbReference type="InterPro" id="IPR000073">
    <property type="entry name" value="AB_hydrolase_1"/>
</dbReference>
<protein>
    <submittedName>
        <fullName evidence="2">Alpha/beta hydrolase</fullName>
    </submittedName>
</protein>
<dbReference type="PRINTS" id="PR00111">
    <property type="entry name" value="ABHYDROLASE"/>
</dbReference>
<evidence type="ECO:0000313" key="3">
    <source>
        <dbReference type="Proteomes" id="UP001081283"/>
    </source>
</evidence>
<reference evidence="2" key="1">
    <citation type="submission" date="2022-10" db="EMBL/GenBank/DDBJ databases">
        <title>Hoeflea sp. J2-29, isolated from marine algae.</title>
        <authorList>
            <person name="Kristyanto S."/>
            <person name="Kim J.M."/>
            <person name="Jeon C.O."/>
        </authorList>
    </citation>
    <scope>NUCLEOTIDE SEQUENCE</scope>
    <source>
        <strain evidence="2">J2-29</strain>
    </source>
</reference>
<dbReference type="GO" id="GO:0016787">
    <property type="term" value="F:hydrolase activity"/>
    <property type="evidence" value="ECO:0007669"/>
    <property type="project" value="UniProtKB-KW"/>
</dbReference>
<evidence type="ECO:0000313" key="2">
    <source>
        <dbReference type="EMBL" id="MCY0096543.1"/>
    </source>
</evidence>